<organism evidence="3 4">
    <name type="scientific">Apatococcus fuscideae</name>
    <dbReference type="NCBI Taxonomy" id="2026836"/>
    <lineage>
        <taxon>Eukaryota</taxon>
        <taxon>Viridiplantae</taxon>
        <taxon>Chlorophyta</taxon>
        <taxon>core chlorophytes</taxon>
        <taxon>Trebouxiophyceae</taxon>
        <taxon>Chlorellales</taxon>
        <taxon>Chlorellaceae</taxon>
        <taxon>Apatococcus</taxon>
    </lineage>
</organism>
<feature type="region of interest" description="Disordered" evidence="1">
    <location>
        <begin position="1"/>
        <end position="23"/>
    </location>
</feature>
<evidence type="ECO:0000256" key="2">
    <source>
        <dbReference type="SAM" id="Phobius"/>
    </source>
</evidence>
<evidence type="ECO:0000313" key="4">
    <source>
        <dbReference type="Proteomes" id="UP001485043"/>
    </source>
</evidence>
<keyword evidence="4" id="KW-1185">Reference proteome</keyword>
<protein>
    <recommendedName>
        <fullName evidence="5">LITAF domain-containing protein</fullName>
    </recommendedName>
</protein>
<gene>
    <name evidence="3" type="ORF">WJX84_005503</name>
</gene>
<feature type="transmembrane region" description="Helical" evidence="2">
    <location>
        <begin position="96"/>
        <end position="120"/>
    </location>
</feature>
<feature type="compositionally biased region" description="Polar residues" evidence="1">
    <location>
        <begin position="1"/>
        <end position="20"/>
    </location>
</feature>
<sequence length="130" mass="14098">MYNGQSIPQYGQSIPQTVQPQPGPNTFAVDQQAQKNPGVVTGQVMTRAAGYAPDPYHNIPMRAPKVPPGPNQTLLGYELVAPETGCCKCSDLTPGGLFLLIFLCICFSCLAWIPCVMASFHRQTQRPVYG</sequence>
<keyword evidence="2" id="KW-0812">Transmembrane</keyword>
<evidence type="ECO:0000313" key="3">
    <source>
        <dbReference type="EMBL" id="KAK9863992.1"/>
    </source>
</evidence>
<reference evidence="3 4" key="1">
    <citation type="journal article" date="2024" name="Nat. Commun.">
        <title>Phylogenomics reveals the evolutionary origins of lichenization in chlorophyte algae.</title>
        <authorList>
            <person name="Puginier C."/>
            <person name="Libourel C."/>
            <person name="Otte J."/>
            <person name="Skaloud P."/>
            <person name="Haon M."/>
            <person name="Grisel S."/>
            <person name="Petersen M."/>
            <person name="Berrin J.G."/>
            <person name="Delaux P.M."/>
            <person name="Dal Grande F."/>
            <person name="Keller J."/>
        </authorList>
    </citation>
    <scope>NUCLEOTIDE SEQUENCE [LARGE SCALE GENOMIC DNA]</scope>
    <source>
        <strain evidence="3 4">SAG 2523</strain>
    </source>
</reference>
<dbReference type="Proteomes" id="UP001485043">
    <property type="component" value="Unassembled WGS sequence"/>
</dbReference>
<keyword evidence="2" id="KW-1133">Transmembrane helix</keyword>
<dbReference type="AlphaFoldDB" id="A0AAW1T4Q2"/>
<name>A0AAW1T4Q2_9CHLO</name>
<proteinExistence type="predicted"/>
<keyword evidence="2" id="KW-0472">Membrane</keyword>
<evidence type="ECO:0000256" key="1">
    <source>
        <dbReference type="SAM" id="MobiDB-lite"/>
    </source>
</evidence>
<dbReference type="EMBL" id="JALJOV010000404">
    <property type="protein sequence ID" value="KAK9863992.1"/>
    <property type="molecule type" value="Genomic_DNA"/>
</dbReference>
<evidence type="ECO:0008006" key="5">
    <source>
        <dbReference type="Google" id="ProtNLM"/>
    </source>
</evidence>
<accession>A0AAW1T4Q2</accession>
<comment type="caution">
    <text evidence="3">The sequence shown here is derived from an EMBL/GenBank/DDBJ whole genome shotgun (WGS) entry which is preliminary data.</text>
</comment>